<dbReference type="InterPro" id="IPR019591">
    <property type="entry name" value="Mrp/NBP35_ATP-bd"/>
</dbReference>
<dbReference type="InterPro" id="IPR000808">
    <property type="entry name" value="Mrp-like_CS"/>
</dbReference>
<evidence type="ECO:0000256" key="6">
    <source>
        <dbReference type="HAMAP-Rule" id="MF_02040"/>
    </source>
</evidence>
<reference evidence="7 8" key="1">
    <citation type="submission" date="2016-10" db="EMBL/GenBank/DDBJ databases">
        <title>Genome sequence of a sulfur-reducing bacterium Desulfurobacterium indicum K6013.</title>
        <authorList>
            <person name="Cao J."/>
            <person name="Shao Z."/>
            <person name="Alain K."/>
            <person name="Jebbar M."/>
        </authorList>
    </citation>
    <scope>NUCLEOTIDE SEQUENCE [LARGE SCALE GENOMIC DNA]</scope>
    <source>
        <strain evidence="7 8">K6013</strain>
    </source>
</reference>
<dbReference type="OrthoDB" id="9809679at2"/>
<dbReference type="GO" id="GO:0051536">
    <property type="term" value="F:iron-sulfur cluster binding"/>
    <property type="evidence" value="ECO:0007669"/>
    <property type="project" value="UniProtKB-UniRule"/>
</dbReference>
<dbReference type="FunFam" id="3.40.50.300:FF:001119">
    <property type="entry name" value="Iron-sulfur cluster carrier protein"/>
    <property type="match status" value="1"/>
</dbReference>
<dbReference type="HAMAP" id="MF_02040">
    <property type="entry name" value="Mrp_NBP35"/>
    <property type="match status" value="1"/>
</dbReference>
<name>A0A1R1MKZ7_9BACT</name>
<keyword evidence="1 6" id="KW-0479">Metal-binding</keyword>
<dbReference type="Pfam" id="PF10609">
    <property type="entry name" value="ParA"/>
    <property type="match status" value="1"/>
</dbReference>
<keyword evidence="6" id="KW-0378">Hydrolase</keyword>
<protein>
    <recommendedName>
        <fullName evidence="6">Iron-sulfur cluster carrier protein</fullName>
    </recommendedName>
</protein>
<evidence type="ECO:0000256" key="3">
    <source>
        <dbReference type="ARBA" id="ARBA00022840"/>
    </source>
</evidence>
<proteinExistence type="inferred from homology"/>
<comment type="similarity">
    <text evidence="6">Belongs to the Mrp/NBP35 ATP-binding proteins family.</text>
</comment>
<dbReference type="GO" id="GO:0046872">
    <property type="term" value="F:metal ion binding"/>
    <property type="evidence" value="ECO:0007669"/>
    <property type="project" value="UniProtKB-KW"/>
</dbReference>
<dbReference type="GO" id="GO:0016226">
    <property type="term" value="P:iron-sulfur cluster assembly"/>
    <property type="evidence" value="ECO:0007669"/>
    <property type="project" value="InterPro"/>
</dbReference>
<keyword evidence="3 6" id="KW-0067">ATP-binding</keyword>
<dbReference type="EMBL" id="MOEN01000018">
    <property type="protein sequence ID" value="OMH40380.1"/>
    <property type="molecule type" value="Genomic_DNA"/>
</dbReference>
<organism evidence="7 8">
    <name type="scientific">Desulfurobacterium indicum</name>
    <dbReference type="NCBI Taxonomy" id="1914305"/>
    <lineage>
        <taxon>Bacteria</taxon>
        <taxon>Pseudomonadati</taxon>
        <taxon>Aquificota</taxon>
        <taxon>Aquificia</taxon>
        <taxon>Desulfurobacteriales</taxon>
        <taxon>Desulfurobacteriaceae</taxon>
        <taxon>Desulfurobacterium</taxon>
    </lineage>
</organism>
<dbReference type="CDD" id="cd02037">
    <property type="entry name" value="Mrp_NBP35"/>
    <property type="match status" value="1"/>
</dbReference>
<dbReference type="PANTHER" id="PTHR23264">
    <property type="entry name" value="NUCLEOTIDE-BINDING PROTEIN NBP35 YEAST -RELATED"/>
    <property type="match status" value="1"/>
</dbReference>
<keyword evidence="5 6" id="KW-0411">Iron-sulfur</keyword>
<dbReference type="GO" id="GO:0005524">
    <property type="term" value="F:ATP binding"/>
    <property type="evidence" value="ECO:0007669"/>
    <property type="project" value="UniProtKB-UniRule"/>
</dbReference>
<dbReference type="PANTHER" id="PTHR23264:SF19">
    <property type="entry name" value="CYTOSOLIC FE-S CLUSTER ASSEMBLY FACTOR NUBP2"/>
    <property type="match status" value="1"/>
</dbReference>
<evidence type="ECO:0000256" key="2">
    <source>
        <dbReference type="ARBA" id="ARBA00022741"/>
    </source>
</evidence>
<dbReference type="SUPFAM" id="SSF52540">
    <property type="entry name" value="P-loop containing nucleoside triphosphate hydrolases"/>
    <property type="match status" value="1"/>
</dbReference>
<dbReference type="InterPro" id="IPR027417">
    <property type="entry name" value="P-loop_NTPase"/>
</dbReference>
<evidence type="ECO:0000256" key="1">
    <source>
        <dbReference type="ARBA" id="ARBA00022723"/>
    </source>
</evidence>
<keyword evidence="4 6" id="KW-0408">Iron</keyword>
<dbReference type="PROSITE" id="PS01215">
    <property type="entry name" value="MRP"/>
    <property type="match status" value="1"/>
</dbReference>
<dbReference type="GO" id="GO:0140663">
    <property type="term" value="F:ATP-dependent FeS chaperone activity"/>
    <property type="evidence" value="ECO:0007669"/>
    <property type="project" value="InterPro"/>
</dbReference>
<dbReference type="STRING" id="1914305.BLW93_05490"/>
<dbReference type="AlphaFoldDB" id="A0A1R1MKZ7"/>
<dbReference type="RefSeq" id="WP_076713100.1">
    <property type="nucleotide sequence ID" value="NZ_MOEN01000018.1"/>
</dbReference>
<evidence type="ECO:0000256" key="4">
    <source>
        <dbReference type="ARBA" id="ARBA00023004"/>
    </source>
</evidence>
<dbReference type="GO" id="GO:0016887">
    <property type="term" value="F:ATP hydrolysis activity"/>
    <property type="evidence" value="ECO:0007669"/>
    <property type="project" value="UniProtKB-UniRule"/>
</dbReference>
<accession>A0A1R1MKZ7</accession>
<dbReference type="Proteomes" id="UP000187408">
    <property type="component" value="Unassembled WGS sequence"/>
</dbReference>
<evidence type="ECO:0000313" key="8">
    <source>
        <dbReference type="Proteomes" id="UP000187408"/>
    </source>
</evidence>
<keyword evidence="8" id="KW-1185">Reference proteome</keyword>
<sequence>MDEKCNSCSLKNKCSTVKDPLEQKLICNMSRIKHKIAVLSGKGGVGKTTVATNLAASLAKKGFKVGLLDADIHGPNVAKMLGGEGAKLHVNPETELIEPYVPDEIPNLKVASMAFLLQDPSQPVVWRGPLKHQAIKQFLAEMDWGNLDYLIIDLPPGTGDEALSIAQLIKPLDGFVIVTTPQEVALLDTKKSVNFAKMLKVPLLGLIENMSGLICPHCGKEIEIFKSGGGKKAAEELNIDFLGKVPLEPRVVEAGDEGKPIVIADPESKSAKAFESIVDKIVEKVEKGEI</sequence>
<comment type="subunit">
    <text evidence="6">Homodimer.</text>
</comment>
<evidence type="ECO:0000313" key="7">
    <source>
        <dbReference type="EMBL" id="OMH40380.1"/>
    </source>
</evidence>
<dbReference type="InterPro" id="IPR033756">
    <property type="entry name" value="YlxH/NBP35"/>
</dbReference>
<dbReference type="Gene3D" id="3.40.50.300">
    <property type="entry name" value="P-loop containing nucleotide triphosphate hydrolases"/>
    <property type="match status" value="1"/>
</dbReference>
<evidence type="ECO:0000256" key="5">
    <source>
        <dbReference type="ARBA" id="ARBA00023014"/>
    </source>
</evidence>
<dbReference type="GO" id="GO:0005829">
    <property type="term" value="C:cytosol"/>
    <property type="evidence" value="ECO:0007669"/>
    <property type="project" value="TreeGrafter"/>
</dbReference>
<gene>
    <name evidence="7" type="ORF">BLW93_05490</name>
</gene>
<keyword evidence="2 6" id="KW-0547">Nucleotide-binding</keyword>
<comment type="function">
    <text evidence="6">Binds and transfers iron-sulfur (Fe-S) clusters to target apoproteins. Can hydrolyze ATP.</text>
</comment>
<feature type="binding site" evidence="6">
    <location>
        <begin position="41"/>
        <end position="48"/>
    </location>
    <ligand>
        <name>ATP</name>
        <dbReference type="ChEBI" id="CHEBI:30616"/>
    </ligand>
</feature>
<comment type="caution">
    <text evidence="7">The sequence shown here is derived from an EMBL/GenBank/DDBJ whole genome shotgun (WGS) entry which is preliminary data.</text>
</comment>